<evidence type="ECO:0008006" key="4">
    <source>
        <dbReference type="Google" id="ProtNLM"/>
    </source>
</evidence>
<comment type="caution">
    <text evidence="2">The sequence shown here is derived from an EMBL/GenBank/DDBJ whole genome shotgun (WGS) entry which is preliminary data.</text>
</comment>
<gene>
    <name evidence="2" type="ORF">PHISCL_06815</name>
</gene>
<dbReference type="AlphaFoldDB" id="A0A3A2ZD25"/>
<dbReference type="STRING" id="2070753.A0A3A2ZD25"/>
<dbReference type="Proteomes" id="UP000266188">
    <property type="component" value="Unassembled WGS sequence"/>
</dbReference>
<protein>
    <recommendedName>
        <fullName evidence="4">Myb-like domain-containing protein</fullName>
    </recommendedName>
</protein>
<evidence type="ECO:0000256" key="1">
    <source>
        <dbReference type="SAM" id="MobiDB-lite"/>
    </source>
</evidence>
<keyword evidence="3" id="KW-1185">Reference proteome</keyword>
<feature type="compositionally biased region" description="Polar residues" evidence="1">
    <location>
        <begin position="113"/>
        <end position="125"/>
    </location>
</feature>
<reference evidence="3" key="1">
    <citation type="submission" date="2017-02" db="EMBL/GenBank/DDBJ databases">
        <authorList>
            <person name="Tafer H."/>
            <person name="Lopandic K."/>
        </authorList>
    </citation>
    <scope>NUCLEOTIDE SEQUENCE [LARGE SCALE GENOMIC DNA]</scope>
    <source>
        <strain evidence="3">CBS 366.77</strain>
    </source>
</reference>
<evidence type="ECO:0000313" key="3">
    <source>
        <dbReference type="Proteomes" id="UP000266188"/>
    </source>
</evidence>
<dbReference type="OrthoDB" id="3439209at2759"/>
<feature type="region of interest" description="Disordered" evidence="1">
    <location>
        <begin position="113"/>
        <end position="132"/>
    </location>
</feature>
<dbReference type="EMBL" id="MVGC01000272">
    <property type="protein sequence ID" value="RJE20846.1"/>
    <property type="molecule type" value="Genomic_DNA"/>
</dbReference>
<evidence type="ECO:0000313" key="2">
    <source>
        <dbReference type="EMBL" id="RJE20846.1"/>
    </source>
</evidence>
<proteinExistence type="predicted"/>
<accession>A0A3A2ZD25</accession>
<sequence>MLQVLPDSDIPRSWLSFDKSFSSPDLPADFFFSQDSGRSFETKPYGQFETAGYPSAVAKNNQFRVRNWMKPHEYQARNTILSSRKPMVQKQLWRDNSGCWRGAFAPFELQPQSVQSYQPQHQPIPQGQYLPPDRTTTLSIPDGNSQYMESDTKCPGSGSQTFSKDAKPDDALPDMFHPVPKSSHCLTTNSFASFMDVDEVGQTPPIFDCPDESKQQRLSLDFGDTPFQQPPGLINDNTGDISPFQIKGSPDTDSVSTERHYTPTQAPIPWPTHKLPSQWNVQQQENWSEPNWTNIPLFHPGAHNPGFPNPEFDNSMPINESFSLGGLPQLNHDFQNPQSILFPNTCKPGLNPPYDFCSVPDINSTDTENTYHNNTRYFERQPSIGSDAINQERRDYRTIAFHGENANAFLIDCKRRGLSYKEIKRAGNFKEAESTLRGRFRTLTKSKEERVRKPQWQPRDIQLLCEAVNACSESCRRTAGTYDPFCQVRGAALPPKVSWKRVAQYIWSHGGSYHFGNATCKKKWMEVHNVKKGLM</sequence>
<name>A0A3A2ZD25_9EURO</name>
<organism evidence="2 3">
    <name type="scientific">Aspergillus sclerotialis</name>
    <dbReference type="NCBI Taxonomy" id="2070753"/>
    <lineage>
        <taxon>Eukaryota</taxon>
        <taxon>Fungi</taxon>
        <taxon>Dikarya</taxon>
        <taxon>Ascomycota</taxon>
        <taxon>Pezizomycotina</taxon>
        <taxon>Eurotiomycetes</taxon>
        <taxon>Eurotiomycetidae</taxon>
        <taxon>Eurotiales</taxon>
        <taxon>Aspergillaceae</taxon>
        <taxon>Aspergillus</taxon>
        <taxon>Aspergillus subgen. Polypaecilum</taxon>
    </lineage>
</organism>